<evidence type="ECO:0000313" key="1">
    <source>
        <dbReference type="EMBL" id="TBU52020.1"/>
    </source>
</evidence>
<evidence type="ECO:0000313" key="2">
    <source>
        <dbReference type="Proteomes" id="UP000292082"/>
    </source>
</evidence>
<dbReference type="Proteomes" id="UP000292082">
    <property type="component" value="Unassembled WGS sequence"/>
</dbReference>
<name>A0A4Q9PBC4_9APHY</name>
<accession>A0A4Q9PBC4</accession>
<dbReference type="AlphaFoldDB" id="A0A4Q9PBC4"/>
<organism evidence="1 2">
    <name type="scientific">Dichomitus squalens</name>
    <dbReference type="NCBI Taxonomy" id="114155"/>
    <lineage>
        <taxon>Eukaryota</taxon>
        <taxon>Fungi</taxon>
        <taxon>Dikarya</taxon>
        <taxon>Basidiomycota</taxon>
        <taxon>Agaricomycotina</taxon>
        <taxon>Agaricomycetes</taxon>
        <taxon>Polyporales</taxon>
        <taxon>Polyporaceae</taxon>
        <taxon>Dichomitus</taxon>
    </lineage>
</organism>
<proteinExistence type="predicted"/>
<keyword evidence="2" id="KW-1185">Reference proteome</keyword>
<sequence length="65" mass="7614">MCARRTVRQFADSSRSTALLTRPIPEPVPLVPQGILVRSRHASVFSCSYHLPKLIQTRRTWRRRR</sequence>
<gene>
    <name evidence="1" type="ORF">BD310DRAFT_941157</name>
</gene>
<protein>
    <submittedName>
        <fullName evidence="1">Uncharacterized protein</fullName>
    </submittedName>
</protein>
<dbReference type="EMBL" id="ML145271">
    <property type="protein sequence ID" value="TBU52020.1"/>
    <property type="molecule type" value="Genomic_DNA"/>
</dbReference>
<reference evidence="1 2" key="1">
    <citation type="submission" date="2019-01" db="EMBL/GenBank/DDBJ databases">
        <title>Draft genome sequences of three monokaryotic isolates of the white-rot basidiomycete fungus Dichomitus squalens.</title>
        <authorList>
            <consortium name="DOE Joint Genome Institute"/>
            <person name="Lopez S.C."/>
            <person name="Andreopoulos B."/>
            <person name="Pangilinan J."/>
            <person name="Lipzen A."/>
            <person name="Riley R."/>
            <person name="Ahrendt S."/>
            <person name="Ng V."/>
            <person name="Barry K."/>
            <person name="Daum C."/>
            <person name="Grigoriev I.V."/>
            <person name="Hilden K.S."/>
            <person name="Makela M.R."/>
            <person name="de Vries R.P."/>
        </authorList>
    </citation>
    <scope>NUCLEOTIDE SEQUENCE [LARGE SCALE GENOMIC DNA]</scope>
    <source>
        <strain evidence="1 2">CBS 464.89</strain>
    </source>
</reference>